<gene>
    <name evidence="2" type="ORF">RCC75_08185</name>
    <name evidence="3" type="ORF">RCG00_04460</name>
</gene>
<name>A0AA51MNW8_9GAMM</name>
<organism evidence="3">
    <name type="scientific">Thiothrix subterranea</name>
    <dbReference type="NCBI Taxonomy" id="2735563"/>
    <lineage>
        <taxon>Bacteria</taxon>
        <taxon>Pseudomonadati</taxon>
        <taxon>Pseudomonadota</taxon>
        <taxon>Gammaproteobacteria</taxon>
        <taxon>Thiotrichales</taxon>
        <taxon>Thiotrichaceae</taxon>
        <taxon>Thiothrix</taxon>
    </lineage>
</organism>
<protein>
    <submittedName>
        <fullName evidence="3">Uncharacterized protein</fullName>
    </submittedName>
</protein>
<dbReference type="EMBL" id="CP133217">
    <property type="protein sequence ID" value="WML87618.1"/>
    <property type="molecule type" value="Genomic_DNA"/>
</dbReference>
<feature type="compositionally biased region" description="Basic and acidic residues" evidence="1">
    <location>
        <begin position="35"/>
        <end position="45"/>
    </location>
</feature>
<evidence type="ECO:0000313" key="4">
    <source>
        <dbReference type="Proteomes" id="UP001223336"/>
    </source>
</evidence>
<dbReference type="Proteomes" id="UP001223336">
    <property type="component" value="Unassembled WGS sequence"/>
</dbReference>
<proteinExistence type="predicted"/>
<reference evidence="3 4" key="1">
    <citation type="submission" date="2023-08" db="EMBL/GenBank/DDBJ databases">
        <title>New molecular markers tilS and rpoB for phylogenetic and monitoring studies of the genus Thiothrix biodiversity.</title>
        <authorList>
            <person name="Ravin N.V."/>
            <person name="Smolyakov D."/>
            <person name="Markov N.D."/>
            <person name="Beletsky A.V."/>
            <person name="Mardanov A.V."/>
            <person name="Rudenko T.S."/>
            <person name="Grabovich M.Y."/>
        </authorList>
    </citation>
    <scope>NUCLEOTIDE SEQUENCE</scope>
    <source>
        <strain evidence="3">DNT52</strain>
        <strain evidence="2 4">H33</strain>
    </source>
</reference>
<evidence type="ECO:0000256" key="1">
    <source>
        <dbReference type="SAM" id="MobiDB-lite"/>
    </source>
</evidence>
<evidence type="ECO:0000313" key="2">
    <source>
        <dbReference type="EMBL" id="MDQ5768501.1"/>
    </source>
</evidence>
<dbReference type="AlphaFoldDB" id="A0AA51MNW8"/>
<evidence type="ECO:0000313" key="3">
    <source>
        <dbReference type="EMBL" id="WML87618.1"/>
    </source>
</evidence>
<accession>A0AA51MNW8</accession>
<sequence length="45" mass="5024">MDINEMADKVMGILRKLEEDTKAAAKEGAQLPPEQPKEPEKQTDV</sequence>
<dbReference type="RefSeq" id="WP_308134494.1">
    <property type="nucleotide sequence ID" value="NZ_CP133197.1"/>
</dbReference>
<keyword evidence="4" id="KW-1185">Reference proteome</keyword>
<dbReference type="Proteomes" id="UP001229862">
    <property type="component" value="Chromosome"/>
</dbReference>
<feature type="region of interest" description="Disordered" evidence="1">
    <location>
        <begin position="21"/>
        <end position="45"/>
    </location>
</feature>
<dbReference type="EMBL" id="JAVFKN010000009">
    <property type="protein sequence ID" value="MDQ5768501.1"/>
    <property type="molecule type" value="Genomic_DNA"/>
</dbReference>